<proteinExistence type="inferred from homology"/>
<protein>
    <recommendedName>
        <fullName evidence="8">N-(5'-phosphoribosyl)anthranilate isomerase</fullName>
        <shortName evidence="8">PRAI</shortName>
        <ecNumber evidence="8">5.3.1.24</ecNumber>
    </recommendedName>
</protein>
<dbReference type="InterPro" id="IPR001240">
    <property type="entry name" value="PRAI_dom"/>
</dbReference>
<name>H2C8C7_9CREN</name>
<keyword evidence="5 8" id="KW-0822">Tryptophan biosynthesis</keyword>
<dbReference type="EC" id="5.3.1.24" evidence="8"/>
<dbReference type="InterPro" id="IPR044643">
    <property type="entry name" value="TrpF_fam"/>
</dbReference>
<evidence type="ECO:0000313" key="10">
    <source>
        <dbReference type="EMBL" id="EHP68403.1"/>
    </source>
</evidence>
<comment type="catalytic activity">
    <reaction evidence="1 8">
        <text>N-(5-phospho-beta-D-ribosyl)anthranilate = 1-(2-carboxyphenylamino)-1-deoxy-D-ribulose 5-phosphate</text>
        <dbReference type="Rhea" id="RHEA:21540"/>
        <dbReference type="ChEBI" id="CHEBI:18277"/>
        <dbReference type="ChEBI" id="CHEBI:58613"/>
        <dbReference type="EC" id="5.3.1.24"/>
    </reaction>
</comment>
<reference evidence="10 11" key="1">
    <citation type="submission" date="2012-01" db="EMBL/GenBank/DDBJ databases">
        <title>Improved High-Quality Draft sequence of Metallosphaera yellowstonensis MK1.</title>
        <authorList>
            <consortium name="US DOE Joint Genome Institute"/>
            <person name="Lucas S."/>
            <person name="Han J."/>
            <person name="Cheng J.-F."/>
            <person name="Goodwin L."/>
            <person name="Pitluck S."/>
            <person name="Peters L."/>
            <person name="Teshima H."/>
            <person name="Detter J.C."/>
            <person name="Han C."/>
            <person name="Tapia R."/>
            <person name="Land M."/>
            <person name="Hauser L."/>
            <person name="Kyrpides N."/>
            <person name="Kozubal M."/>
            <person name="Macur R.E."/>
            <person name="Jay Z."/>
            <person name="Inskeep W."/>
            <person name="Woyke T."/>
        </authorList>
    </citation>
    <scope>NUCLEOTIDE SEQUENCE [LARGE SCALE GENOMIC DNA]</scope>
    <source>
        <strain evidence="10 11">MK1</strain>
    </source>
</reference>
<dbReference type="HOGENOM" id="CLU_076364_3_0_2"/>
<evidence type="ECO:0000256" key="1">
    <source>
        <dbReference type="ARBA" id="ARBA00001164"/>
    </source>
</evidence>
<dbReference type="InterPro" id="IPR011060">
    <property type="entry name" value="RibuloseP-bd_barrel"/>
</dbReference>
<accession>H2C8C7</accession>
<sequence length="198" mass="22361">MVKVKICGIATREDAIKLDKLGVDYLGFLLDPVSPRFVKPEFLGLLQGRVSRPKVSVMVNRGPKDILSQSGKLFTDIFQFHRILSNEELDLIPSLPRKSILYVPASRRYRRYLEEALKVSDMILLDAERKGYPLDMSFVREVLAEYKGIGVGGGINLTNLREFVELDPGWIDVSRGVEDFPGKKNIELVRKLLKEVGG</sequence>
<evidence type="ECO:0000256" key="3">
    <source>
        <dbReference type="ARBA" id="ARBA00007571"/>
    </source>
</evidence>
<dbReference type="CDD" id="cd00405">
    <property type="entry name" value="PRAI"/>
    <property type="match status" value="1"/>
</dbReference>
<dbReference type="GO" id="GO:0004640">
    <property type="term" value="F:phosphoribosylanthranilate isomerase activity"/>
    <property type="evidence" value="ECO:0007669"/>
    <property type="project" value="UniProtKB-UniRule"/>
</dbReference>
<dbReference type="RefSeq" id="WP_009074771.1">
    <property type="nucleotide sequence ID" value="NZ_JH597770.1"/>
</dbReference>
<dbReference type="eggNOG" id="arCOG01983">
    <property type="taxonomic scope" value="Archaea"/>
</dbReference>
<dbReference type="PANTHER" id="PTHR42894">
    <property type="entry name" value="N-(5'-PHOSPHORIBOSYL)ANTHRANILATE ISOMERASE"/>
    <property type="match status" value="1"/>
</dbReference>
<dbReference type="Proteomes" id="UP000003980">
    <property type="component" value="Unassembled WGS sequence"/>
</dbReference>
<evidence type="ECO:0000256" key="4">
    <source>
        <dbReference type="ARBA" id="ARBA00022605"/>
    </source>
</evidence>
<dbReference type="Pfam" id="PF00697">
    <property type="entry name" value="PRAI"/>
    <property type="match status" value="1"/>
</dbReference>
<evidence type="ECO:0000256" key="5">
    <source>
        <dbReference type="ARBA" id="ARBA00022822"/>
    </source>
</evidence>
<evidence type="ECO:0000256" key="8">
    <source>
        <dbReference type="HAMAP-Rule" id="MF_00135"/>
    </source>
</evidence>
<comment type="similarity">
    <text evidence="3 8">Belongs to the TrpF family.</text>
</comment>
<dbReference type="GO" id="GO:0000162">
    <property type="term" value="P:L-tryptophan biosynthetic process"/>
    <property type="evidence" value="ECO:0007669"/>
    <property type="project" value="UniProtKB-UniRule"/>
</dbReference>
<gene>
    <name evidence="8" type="primary">trpF</name>
    <name evidence="10" type="ORF">MetMK1DRAFT_00028350</name>
</gene>
<keyword evidence="11" id="KW-1185">Reference proteome</keyword>
<dbReference type="AlphaFoldDB" id="H2C8C7"/>
<dbReference type="PANTHER" id="PTHR42894:SF1">
    <property type="entry name" value="N-(5'-PHOSPHORIBOSYL)ANTHRANILATE ISOMERASE"/>
    <property type="match status" value="1"/>
</dbReference>
<comment type="pathway">
    <text evidence="2 8">Amino-acid biosynthesis; L-tryptophan biosynthesis; L-tryptophan from chorismate: step 3/5.</text>
</comment>
<dbReference type="EMBL" id="JH597770">
    <property type="protein sequence ID" value="EHP68403.1"/>
    <property type="molecule type" value="Genomic_DNA"/>
</dbReference>
<evidence type="ECO:0000256" key="2">
    <source>
        <dbReference type="ARBA" id="ARBA00004664"/>
    </source>
</evidence>
<keyword evidence="7 8" id="KW-0413">Isomerase</keyword>
<dbReference type="UniPathway" id="UPA00035">
    <property type="reaction ID" value="UER00042"/>
</dbReference>
<evidence type="ECO:0000313" key="11">
    <source>
        <dbReference type="Proteomes" id="UP000003980"/>
    </source>
</evidence>
<dbReference type="SUPFAM" id="SSF51366">
    <property type="entry name" value="Ribulose-phoshate binding barrel"/>
    <property type="match status" value="1"/>
</dbReference>
<evidence type="ECO:0000259" key="9">
    <source>
        <dbReference type="Pfam" id="PF00697"/>
    </source>
</evidence>
<keyword evidence="4 8" id="KW-0028">Amino-acid biosynthesis</keyword>
<organism evidence="10 11">
    <name type="scientific">Metallosphaera yellowstonensis MK1</name>
    <dbReference type="NCBI Taxonomy" id="671065"/>
    <lineage>
        <taxon>Archaea</taxon>
        <taxon>Thermoproteota</taxon>
        <taxon>Thermoprotei</taxon>
        <taxon>Sulfolobales</taxon>
        <taxon>Sulfolobaceae</taxon>
        <taxon>Metallosphaera</taxon>
    </lineage>
</organism>
<feature type="domain" description="N-(5'phosphoribosyl) anthranilate isomerase (PRAI)" evidence="9">
    <location>
        <begin position="4"/>
        <end position="194"/>
    </location>
</feature>
<dbReference type="STRING" id="671065.MetMK1DRAFT_00028350"/>
<dbReference type="HAMAP" id="MF_00135">
    <property type="entry name" value="PRAI"/>
    <property type="match status" value="1"/>
</dbReference>
<dbReference type="OrthoDB" id="27513at2157"/>
<evidence type="ECO:0000256" key="7">
    <source>
        <dbReference type="ARBA" id="ARBA00023235"/>
    </source>
</evidence>
<keyword evidence="6 8" id="KW-0057">Aromatic amino acid biosynthesis</keyword>
<dbReference type="InterPro" id="IPR013785">
    <property type="entry name" value="Aldolase_TIM"/>
</dbReference>
<dbReference type="Gene3D" id="3.20.20.70">
    <property type="entry name" value="Aldolase class I"/>
    <property type="match status" value="1"/>
</dbReference>
<evidence type="ECO:0000256" key="6">
    <source>
        <dbReference type="ARBA" id="ARBA00023141"/>
    </source>
</evidence>